<accession>A0A0V0QSR3</accession>
<proteinExistence type="predicted"/>
<organism evidence="2 3">
    <name type="scientific">Pseudocohnilembus persalinus</name>
    <name type="common">Ciliate</name>
    <dbReference type="NCBI Taxonomy" id="266149"/>
    <lineage>
        <taxon>Eukaryota</taxon>
        <taxon>Sar</taxon>
        <taxon>Alveolata</taxon>
        <taxon>Ciliophora</taxon>
        <taxon>Intramacronucleata</taxon>
        <taxon>Oligohymenophorea</taxon>
        <taxon>Scuticociliatia</taxon>
        <taxon>Philasterida</taxon>
        <taxon>Pseudocohnilembidae</taxon>
        <taxon>Pseudocohnilembus</taxon>
    </lineage>
</organism>
<evidence type="ECO:0000256" key="1">
    <source>
        <dbReference type="SAM" id="MobiDB-lite"/>
    </source>
</evidence>
<dbReference type="EMBL" id="LDAU01000110">
    <property type="protein sequence ID" value="KRX04949.1"/>
    <property type="molecule type" value="Genomic_DNA"/>
</dbReference>
<protein>
    <submittedName>
        <fullName evidence="2">Uncharacterized protein</fullName>
    </submittedName>
</protein>
<evidence type="ECO:0000313" key="2">
    <source>
        <dbReference type="EMBL" id="KRX04949.1"/>
    </source>
</evidence>
<dbReference type="Proteomes" id="UP000054937">
    <property type="component" value="Unassembled WGS sequence"/>
</dbReference>
<keyword evidence="3" id="KW-1185">Reference proteome</keyword>
<comment type="caution">
    <text evidence="2">The sequence shown here is derived from an EMBL/GenBank/DDBJ whole genome shotgun (WGS) entry which is preliminary data.</text>
</comment>
<feature type="region of interest" description="Disordered" evidence="1">
    <location>
        <begin position="258"/>
        <end position="298"/>
    </location>
</feature>
<feature type="compositionally biased region" description="Low complexity" evidence="1">
    <location>
        <begin position="264"/>
        <end position="298"/>
    </location>
</feature>
<evidence type="ECO:0000313" key="3">
    <source>
        <dbReference type="Proteomes" id="UP000054937"/>
    </source>
</evidence>
<name>A0A0V0QSR3_PSEPJ</name>
<dbReference type="InParanoid" id="A0A0V0QSR3"/>
<dbReference type="AlphaFoldDB" id="A0A0V0QSR3"/>
<reference evidence="2 3" key="1">
    <citation type="journal article" date="2015" name="Sci. Rep.">
        <title>Genome of the facultative scuticociliatosis pathogen Pseudocohnilembus persalinus provides insight into its virulence through horizontal gene transfer.</title>
        <authorList>
            <person name="Xiong J."/>
            <person name="Wang G."/>
            <person name="Cheng J."/>
            <person name="Tian M."/>
            <person name="Pan X."/>
            <person name="Warren A."/>
            <person name="Jiang C."/>
            <person name="Yuan D."/>
            <person name="Miao W."/>
        </authorList>
    </citation>
    <scope>NUCLEOTIDE SEQUENCE [LARGE SCALE GENOMIC DNA]</scope>
    <source>
        <strain evidence="2">36N120E</strain>
    </source>
</reference>
<sequence length="468" mass="56288">MEQFNFNDLPDTEDNDQQYQQQPNQNQVDINNTLQAQGNGNVNSLQADDFFNENNQDSVQNGDLFEQQNLDQAQQREQEYIELDKFEQSTAYQQIEQEIQNGQNEIQNTTLNTNKTKKISDLINCYRFFVEGKVPNDFKNDKRRQRYYYRRHTDFKKYRQICQEKNQEMTEDGFLRFKDINQRKNMGTSLSVEKEHQIEDFLRSYVEKNQKFKKLNDMANAIVQNCGLKFKSLNEKNRAKKRFSQKFVDFYEPIKSSKLRKSEQQINSQQEQTSSEQQANQHQQQQQNNQAQKQQQQYEQNYNDQYYQQYEENKVEEQLFDHQQYQNNLDKQEEELNYFDDNDNFQIGSETNLQNSQTYVFSDNQLEKQSSFLNGDISLNYNNSFNLNTNSQQQETLYNNNNFNNNINNNLFQEHNNNNENFQEHQQEHQQYKFGEIKENQNEEDTYKINNDLESLQLSGKIESFKLN</sequence>
<feature type="region of interest" description="Disordered" evidence="1">
    <location>
        <begin position="1"/>
        <end position="22"/>
    </location>
</feature>
<gene>
    <name evidence="2" type="ORF">PPERSA_06583</name>
</gene>